<evidence type="ECO:0000313" key="1">
    <source>
        <dbReference type="EMBL" id="TDK63707.1"/>
    </source>
</evidence>
<name>A0A4R5VYS6_9BURK</name>
<accession>A0A4R5VYS6</accession>
<comment type="caution">
    <text evidence="1">The sequence shown here is derived from an EMBL/GenBank/DDBJ whole genome shotgun (WGS) entry which is preliminary data.</text>
</comment>
<evidence type="ECO:0000313" key="2">
    <source>
        <dbReference type="Proteomes" id="UP000294829"/>
    </source>
</evidence>
<sequence length="89" mass="9939">MPLFKLGSVVATPAALKFCETQKINPLLLLGRHIAGDYGDLSIEDVEANVHAVQHDLRIFSSYQFGSEKIWIITEADRSSTCLLMPDEY</sequence>
<reference evidence="1 2" key="1">
    <citation type="submission" date="2019-03" db="EMBL/GenBank/DDBJ databases">
        <title>Sapientia aquatica gen. nov., sp. nov., isolated from a crater lake.</title>
        <authorList>
            <person name="Felfoldi T."/>
            <person name="Szabo A."/>
            <person name="Toth E."/>
            <person name="Schumann P."/>
            <person name="Keki Z."/>
            <person name="Marialigeti K."/>
            <person name="Mathe I."/>
        </authorList>
    </citation>
    <scope>NUCLEOTIDE SEQUENCE [LARGE SCALE GENOMIC DNA]</scope>
    <source>
        <strain evidence="1 2">SA-152</strain>
    </source>
</reference>
<keyword evidence="2" id="KW-1185">Reference proteome</keyword>
<dbReference type="RefSeq" id="WP_133329649.1">
    <property type="nucleotide sequence ID" value="NZ_SMYL01000008.1"/>
</dbReference>
<organism evidence="1 2">
    <name type="scientific">Sapientia aquatica</name>
    <dbReference type="NCBI Taxonomy" id="1549640"/>
    <lineage>
        <taxon>Bacteria</taxon>
        <taxon>Pseudomonadati</taxon>
        <taxon>Pseudomonadota</taxon>
        <taxon>Betaproteobacteria</taxon>
        <taxon>Burkholderiales</taxon>
        <taxon>Oxalobacteraceae</taxon>
        <taxon>Sapientia</taxon>
    </lineage>
</organism>
<dbReference type="OrthoDB" id="5522207at2"/>
<evidence type="ECO:0008006" key="3">
    <source>
        <dbReference type="Google" id="ProtNLM"/>
    </source>
</evidence>
<dbReference type="AlphaFoldDB" id="A0A4R5VYS6"/>
<dbReference type="EMBL" id="SMYL01000008">
    <property type="protein sequence ID" value="TDK63707.1"/>
    <property type="molecule type" value="Genomic_DNA"/>
</dbReference>
<proteinExistence type="predicted"/>
<gene>
    <name evidence="1" type="ORF">E2I14_14120</name>
</gene>
<dbReference type="Proteomes" id="UP000294829">
    <property type="component" value="Unassembled WGS sequence"/>
</dbReference>
<protein>
    <recommendedName>
        <fullName evidence="3">Type I restriction endonuclease subunit M</fullName>
    </recommendedName>
</protein>